<evidence type="ECO:0000256" key="4">
    <source>
        <dbReference type="ARBA" id="ARBA00023163"/>
    </source>
</evidence>
<evidence type="ECO:0000256" key="1">
    <source>
        <dbReference type="ARBA" id="ARBA00022491"/>
    </source>
</evidence>
<evidence type="ECO:0000313" key="7">
    <source>
        <dbReference type="EMBL" id="KAB7730862.1"/>
    </source>
</evidence>
<dbReference type="Proteomes" id="UP000488299">
    <property type="component" value="Unassembled WGS sequence"/>
</dbReference>
<dbReference type="GO" id="GO:0003700">
    <property type="term" value="F:DNA-binding transcription factor activity"/>
    <property type="evidence" value="ECO:0007669"/>
    <property type="project" value="TreeGrafter"/>
</dbReference>
<dbReference type="InterPro" id="IPR050109">
    <property type="entry name" value="HTH-type_TetR-like_transc_reg"/>
</dbReference>
<dbReference type="PANTHER" id="PTHR30055">
    <property type="entry name" value="HTH-TYPE TRANSCRIPTIONAL REGULATOR RUTR"/>
    <property type="match status" value="1"/>
</dbReference>
<dbReference type="GO" id="GO:0000976">
    <property type="term" value="F:transcription cis-regulatory region binding"/>
    <property type="evidence" value="ECO:0007669"/>
    <property type="project" value="TreeGrafter"/>
</dbReference>
<evidence type="ECO:0000256" key="2">
    <source>
        <dbReference type="ARBA" id="ARBA00023015"/>
    </source>
</evidence>
<dbReference type="Gene3D" id="1.10.10.60">
    <property type="entry name" value="Homeodomain-like"/>
    <property type="match status" value="1"/>
</dbReference>
<feature type="domain" description="HTH tetR-type" evidence="6">
    <location>
        <begin position="13"/>
        <end position="73"/>
    </location>
</feature>
<keyword evidence="1" id="KW-0678">Repressor</keyword>
<proteinExistence type="predicted"/>
<dbReference type="InterPro" id="IPR001647">
    <property type="entry name" value="HTH_TetR"/>
</dbReference>
<dbReference type="PANTHER" id="PTHR30055:SF175">
    <property type="entry name" value="HTH-TYPE TRANSCRIPTIONAL REPRESSOR KSTR2"/>
    <property type="match status" value="1"/>
</dbReference>
<dbReference type="InterPro" id="IPR036271">
    <property type="entry name" value="Tet_transcr_reg_TetR-rel_C_sf"/>
</dbReference>
<organism evidence="7 8">
    <name type="scientific">Rudanella paleaurantiibacter</name>
    <dbReference type="NCBI Taxonomy" id="2614655"/>
    <lineage>
        <taxon>Bacteria</taxon>
        <taxon>Pseudomonadati</taxon>
        <taxon>Bacteroidota</taxon>
        <taxon>Cytophagia</taxon>
        <taxon>Cytophagales</taxon>
        <taxon>Cytophagaceae</taxon>
        <taxon>Rudanella</taxon>
    </lineage>
</organism>
<dbReference type="SUPFAM" id="SSF46689">
    <property type="entry name" value="Homeodomain-like"/>
    <property type="match status" value="1"/>
</dbReference>
<dbReference type="InterPro" id="IPR009057">
    <property type="entry name" value="Homeodomain-like_sf"/>
</dbReference>
<dbReference type="Pfam" id="PF00440">
    <property type="entry name" value="TetR_N"/>
    <property type="match status" value="1"/>
</dbReference>
<keyword evidence="2" id="KW-0805">Transcription regulation</keyword>
<dbReference type="PROSITE" id="PS50977">
    <property type="entry name" value="HTH_TETR_2"/>
    <property type="match status" value="1"/>
</dbReference>
<dbReference type="SUPFAM" id="SSF48498">
    <property type="entry name" value="Tetracyclin repressor-like, C-terminal domain"/>
    <property type="match status" value="1"/>
</dbReference>
<keyword evidence="8" id="KW-1185">Reference proteome</keyword>
<evidence type="ECO:0000259" key="6">
    <source>
        <dbReference type="PROSITE" id="PS50977"/>
    </source>
</evidence>
<comment type="caution">
    <text evidence="7">The sequence shown here is derived from an EMBL/GenBank/DDBJ whole genome shotgun (WGS) entry which is preliminary data.</text>
</comment>
<dbReference type="EMBL" id="WELI01000004">
    <property type="protein sequence ID" value="KAB7730862.1"/>
    <property type="molecule type" value="Genomic_DNA"/>
</dbReference>
<dbReference type="PRINTS" id="PR00455">
    <property type="entry name" value="HTHTETR"/>
</dbReference>
<reference evidence="7 8" key="1">
    <citation type="submission" date="2019-10" db="EMBL/GenBank/DDBJ databases">
        <title>Rudanella paleaurantiibacter sp. nov., isolated from sludge.</title>
        <authorList>
            <person name="Xu S.Q."/>
        </authorList>
    </citation>
    <scope>NUCLEOTIDE SEQUENCE [LARGE SCALE GENOMIC DNA]</scope>
    <source>
        <strain evidence="7 8">HX-22-17</strain>
    </source>
</reference>
<dbReference type="Gene3D" id="1.10.357.10">
    <property type="entry name" value="Tetracycline Repressor, domain 2"/>
    <property type="match status" value="1"/>
</dbReference>
<sequence>MKTDSSTTPSPELSTADRIIEAAMTLFFRYGYSRVVVDDIVRELAISKKTVYNHFGGKSEILNAGIDRFARRFQQRADEIVDNVDLTLRQKLNAYLQHIGESFSRVSKDFWEDLKRSEPNAYNRTIDFRRDMQLRYLTQLVEEGVRVGYIRNDGARNLAIIMFISTVGQLTDADFLGQFPDDITRSIPATTTERIDQVLGILLRGILTEKFYEE</sequence>
<evidence type="ECO:0000256" key="5">
    <source>
        <dbReference type="PROSITE-ProRule" id="PRU00335"/>
    </source>
</evidence>
<feature type="DNA-binding region" description="H-T-H motif" evidence="5">
    <location>
        <begin position="36"/>
        <end position="55"/>
    </location>
</feature>
<dbReference type="RefSeq" id="WP_152124521.1">
    <property type="nucleotide sequence ID" value="NZ_WELI01000004.1"/>
</dbReference>
<name>A0A7J5TZI2_9BACT</name>
<gene>
    <name evidence="7" type="ORF">F5984_12015</name>
</gene>
<keyword evidence="3 5" id="KW-0238">DNA-binding</keyword>
<dbReference type="AlphaFoldDB" id="A0A7J5TZI2"/>
<accession>A0A7J5TZI2</accession>
<evidence type="ECO:0000313" key="8">
    <source>
        <dbReference type="Proteomes" id="UP000488299"/>
    </source>
</evidence>
<protein>
    <submittedName>
        <fullName evidence="7">TetR family transcriptional regulator</fullName>
    </submittedName>
</protein>
<keyword evidence="4" id="KW-0804">Transcription</keyword>
<evidence type="ECO:0000256" key="3">
    <source>
        <dbReference type="ARBA" id="ARBA00023125"/>
    </source>
</evidence>